<dbReference type="GO" id="GO:0006508">
    <property type="term" value="P:proteolysis"/>
    <property type="evidence" value="ECO:0007669"/>
    <property type="project" value="InterPro"/>
</dbReference>
<name>A0A0C1QJ37_9GAMM</name>
<dbReference type="GO" id="GO:0005737">
    <property type="term" value="C:cytoplasm"/>
    <property type="evidence" value="ECO:0007669"/>
    <property type="project" value="InterPro"/>
</dbReference>
<dbReference type="InterPro" id="IPR000073">
    <property type="entry name" value="AB_hydrolase_1"/>
</dbReference>
<dbReference type="RefSeq" id="WP_039612007.1">
    <property type="nucleotide sequence ID" value="NZ_JWIC01000010.1"/>
</dbReference>
<reference evidence="5 6" key="1">
    <citation type="submission" date="2014-12" db="EMBL/GenBank/DDBJ databases">
        <title>Draft Genome Sequence of Pseudoalteromonas luteoviolacea HI1.</title>
        <authorList>
            <person name="Asahina A.Y."/>
            <person name="Hadfield M.G."/>
        </authorList>
    </citation>
    <scope>NUCLEOTIDE SEQUENCE [LARGE SCALE GENOMIC DNA]</scope>
    <source>
        <strain evidence="5 6">HI1</strain>
    </source>
</reference>
<dbReference type="OrthoDB" id="4510475at2"/>
<comment type="caution">
    <text evidence="5">The sequence shown here is derived from an EMBL/GenBank/DDBJ whole genome shotgun (WGS) entry which is preliminary data.</text>
</comment>
<dbReference type="GO" id="GO:0004177">
    <property type="term" value="F:aminopeptidase activity"/>
    <property type="evidence" value="ECO:0007669"/>
    <property type="project" value="UniProtKB-EC"/>
</dbReference>
<evidence type="ECO:0000313" key="6">
    <source>
        <dbReference type="Proteomes" id="UP000031327"/>
    </source>
</evidence>
<keyword evidence="2" id="KW-0732">Signal</keyword>
<feature type="domain" description="Peptidase S33 tripeptidyl aminopeptidase-like C-terminal" evidence="4">
    <location>
        <begin position="406"/>
        <end position="474"/>
    </location>
</feature>
<dbReference type="InterPro" id="IPR013595">
    <property type="entry name" value="Pept_S33_TAP-like_C"/>
</dbReference>
<gene>
    <name evidence="5" type="ORF">JF50_25275</name>
</gene>
<dbReference type="InterPro" id="IPR029058">
    <property type="entry name" value="AB_hydrolase_fold"/>
</dbReference>
<evidence type="ECO:0000256" key="1">
    <source>
        <dbReference type="ARBA" id="ARBA00021843"/>
    </source>
</evidence>
<dbReference type="PROSITE" id="PS51257">
    <property type="entry name" value="PROKAR_LIPOPROTEIN"/>
    <property type="match status" value="1"/>
</dbReference>
<dbReference type="Gene3D" id="3.40.50.1820">
    <property type="entry name" value="alpha/beta hydrolase"/>
    <property type="match status" value="1"/>
</dbReference>
<dbReference type="EMBL" id="JWIC01000010">
    <property type="protein sequence ID" value="KID55117.1"/>
    <property type="molecule type" value="Genomic_DNA"/>
</dbReference>
<proteinExistence type="predicted"/>
<dbReference type="Pfam" id="PF08386">
    <property type="entry name" value="Abhydrolase_4"/>
    <property type="match status" value="1"/>
</dbReference>
<dbReference type="Pfam" id="PF00561">
    <property type="entry name" value="Abhydrolase_1"/>
    <property type="match status" value="1"/>
</dbReference>
<dbReference type="Proteomes" id="UP000031327">
    <property type="component" value="Unassembled WGS sequence"/>
</dbReference>
<organism evidence="5 6">
    <name type="scientific">Pseudoalteromonas luteoviolacea</name>
    <dbReference type="NCBI Taxonomy" id="43657"/>
    <lineage>
        <taxon>Bacteria</taxon>
        <taxon>Pseudomonadati</taxon>
        <taxon>Pseudomonadota</taxon>
        <taxon>Gammaproteobacteria</taxon>
        <taxon>Alteromonadales</taxon>
        <taxon>Pseudoalteromonadaceae</taxon>
        <taxon>Pseudoalteromonas</taxon>
    </lineage>
</organism>
<accession>A0A0C1QJ37</accession>
<feature type="domain" description="AB hydrolase-1" evidence="3">
    <location>
        <begin position="85"/>
        <end position="277"/>
    </location>
</feature>
<dbReference type="PANTHER" id="PTHR43722:SF1">
    <property type="entry name" value="PROLINE IMINOPEPTIDASE"/>
    <property type="match status" value="1"/>
</dbReference>
<evidence type="ECO:0000313" key="5">
    <source>
        <dbReference type="EMBL" id="KID55117.1"/>
    </source>
</evidence>
<keyword evidence="5" id="KW-0378">Hydrolase</keyword>
<dbReference type="SUPFAM" id="SSF53474">
    <property type="entry name" value="alpha/beta-Hydrolases"/>
    <property type="match status" value="1"/>
</dbReference>
<sequence>MRFTIHLVATLTLACSFYNFAGEQAPTLKLYENEKQILFKANSGETTDAVEGHLWVPENRANPYSRKIRVNYVRFPATGSKSGSPIVYLSGGPGGSGISTAKWRRYPLFQALREFGDVIALDQRGTGQSEQAAPCVSTQKIPLNKAISAERVTQHYRAAARECFASWQSQGYDIYGYNSNQNALDINDLRTHLNADKVTLWGISYGSHLALAAMKLFPQHINKVIIASAEGLNQTVKLPAQTDLYFKKLQGVIDQQALKTDIPNLSALMKRVHAKLDEAPQQIAIPNRDGSITQLLFQTHHLQTLASKMIADPNHYLAILLHIYLGLDNNNTELLSAVLQRGMFKDEPITLELMPLAMDIASGISNERLAQVKHQARSALLAEQLNFPMPHLNKLDSKLDLGEAFRADAKSSIPTLLFSGSLDGRTYPKAQIKAVQGLSNLTHVMVNNAGHNLYTSSPEVRIRIKAFLAGNTVNQDPINLPLPRLSMPER</sequence>
<evidence type="ECO:0000256" key="2">
    <source>
        <dbReference type="SAM" id="SignalP"/>
    </source>
</evidence>
<dbReference type="AlphaFoldDB" id="A0A0C1QJ37"/>
<evidence type="ECO:0000259" key="4">
    <source>
        <dbReference type="Pfam" id="PF08386"/>
    </source>
</evidence>
<protein>
    <recommendedName>
        <fullName evidence="1">Proline iminopeptidase</fullName>
    </recommendedName>
</protein>
<feature type="signal peptide" evidence="2">
    <location>
        <begin position="1"/>
        <end position="21"/>
    </location>
</feature>
<feature type="chain" id="PRO_5002137262" description="Proline iminopeptidase" evidence="2">
    <location>
        <begin position="22"/>
        <end position="490"/>
    </location>
</feature>
<evidence type="ECO:0000259" key="3">
    <source>
        <dbReference type="Pfam" id="PF00561"/>
    </source>
</evidence>
<dbReference type="PANTHER" id="PTHR43722">
    <property type="entry name" value="PROLINE IMINOPEPTIDASE"/>
    <property type="match status" value="1"/>
</dbReference>
<dbReference type="InterPro" id="IPR005944">
    <property type="entry name" value="Pro_iminopeptidase"/>
</dbReference>